<comment type="catalytic activity">
    <reaction evidence="7">
        <text>L-aspartate + NH4(+) + ATP = L-asparagine + AMP + diphosphate + H(+)</text>
        <dbReference type="Rhea" id="RHEA:11372"/>
        <dbReference type="ChEBI" id="CHEBI:15378"/>
        <dbReference type="ChEBI" id="CHEBI:28938"/>
        <dbReference type="ChEBI" id="CHEBI:29991"/>
        <dbReference type="ChEBI" id="CHEBI:30616"/>
        <dbReference type="ChEBI" id="CHEBI:33019"/>
        <dbReference type="ChEBI" id="CHEBI:58048"/>
        <dbReference type="ChEBI" id="CHEBI:456215"/>
        <dbReference type="EC" id="6.3.1.1"/>
    </reaction>
</comment>
<comment type="subcellular location">
    <subcellularLocation>
        <location evidence="7">Cytoplasm</location>
    </subcellularLocation>
</comment>
<sequence>MKQTYKSLLTIPSGYKTELNIRETEIAIKKLKDYFETKLAKELNLTRVSAPLFVRKDTGINDNLNGVERPVTFDSKFIKGYDFEIVQSLAKWKRIALKRYGFQTGEGLYTDMNAIRRDEDLDNLHSMYVDQWDWERVIDKNERNEEVLKNIVQGIYRVFKDSEEYICDIYPHIGKILPQDIYFITSQELEDKYPSFTGKERENAIAKEKGAVFIMKIGGTLKSGEKHDGRSPDYDDWELNGDIIFWYPILNRAVELSSMGIRVDEEALIKQLEIAGCEDRKELEYHNLLLQGNLPYTVGGGIGQSRICMFFLRKAHIGEVHAAIWPEDMILECEKSNILLL</sequence>
<evidence type="ECO:0000313" key="10">
    <source>
        <dbReference type="EMBL" id="MBP2023345.1"/>
    </source>
</evidence>
<evidence type="ECO:0000256" key="3">
    <source>
        <dbReference type="ARBA" id="ARBA00022605"/>
    </source>
</evidence>
<protein>
    <recommendedName>
        <fullName evidence="7 8">Aspartate--ammonia ligase</fullName>
        <ecNumber evidence="7 8">6.3.1.1</ecNumber>
    </recommendedName>
    <alternativeName>
        <fullName evidence="7">Asparagine synthetase A</fullName>
    </alternativeName>
</protein>
<dbReference type="PANTHER" id="PTHR30073:SF5">
    <property type="entry name" value="ASPARTATE--AMMONIA LIGASE"/>
    <property type="match status" value="1"/>
</dbReference>
<dbReference type="RefSeq" id="WP_021281131.1">
    <property type="nucleotide sequence ID" value="NZ_JAGGLL010000027.1"/>
</dbReference>
<evidence type="ECO:0000256" key="5">
    <source>
        <dbReference type="ARBA" id="ARBA00022840"/>
    </source>
</evidence>
<dbReference type="EMBL" id="JAGGLL010000027">
    <property type="protein sequence ID" value="MBP2023345.1"/>
    <property type="molecule type" value="Genomic_DNA"/>
</dbReference>
<keyword evidence="5 7" id="KW-0067">ATP-binding</keyword>
<dbReference type="Gene3D" id="3.30.930.10">
    <property type="entry name" value="Bira Bifunctional Protein, Domain 2"/>
    <property type="match status" value="1"/>
</dbReference>
<comment type="similarity">
    <text evidence="7">Belongs to the class-II aminoacyl-tRNA synthetase family. AsnA subfamily.</text>
</comment>
<dbReference type="CDD" id="cd00645">
    <property type="entry name" value="AsnA"/>
    <property type="match status" value="1"/>
</dbReference>
<dbReference type="NCBIfam" id="TIGR00669">
    <property type="entry name" value="asnA"/>
    <property type="match status" value="1"/>
</dbReference>
<keyword evidence="2 7" id="KW-0436">Ligase</keyword>
<evidence type="ECO:0000256" key="1">
    <source>
        <dbReference type="ARBA" id="ARBA00022490"/>
    </source>
</evidence>
<dbReference type="GO" id="GO:0004071">
    <property type="term" value="F:aspartate-ammonia ligase activity"/>
    <property type="evidence" value="ECO:0007669"/>
    <property type="project" value="UniProtKB-EC"/>
</dbReference>
<comment type="caution">
    <text evidence="10">The sequence shown here is derived from an EMBL/GenBank/DDBJ whole genome shotgun (WGS) entry which is preliminary data.</text>
</comment>
<keyword evidence="1 7" id="KW-0963">Cytoplasm</keyword>
<dbReference type="PANTHER" id="PTHR30073">
    <property type="entry name" value="ASPARTATE--AMMONIA LIGASE"/>
    <property type="match status" value="1"/>
</dbReference>
<dbReference type="InterPro" id="IPR045864">
    <property type="entry name" value="aa-tRNA-synth_II/BPL/LPL"/>
</dbReference>
<proteinExistence type="inferred from homology"/>
<dbReference type="PIRSF" id="PIRSF001555">
    <property type="entry name" value="Asp_ammon_ligase"/>
    <property type="match status" value="1"/>
</dbReference>
<dbReference type="SUPFAM" id="SSF55681">
    <property type="entry name" value="Class II aaRS and biotin synthetases"/>
    <property type="match status" value="1"/>
</dbReference>
<evidence type="ECO:0000256" key="8">
    <source>
        <dbReference type="NCBIfam" id="TIGR00669"/>
    </source>
</evidence>
<keyword evidence="6 7" id="KW-0061">Asparagine biosynthesis</keyword>
<keyword evidence="4 7" id="KW-0547">Nucleotide-binding</keyword>
<keyword evidence="11" id="KW-1185">Reference proteome</keyword>
<name>A0ABS4K6E4_9CLOT</name>
<evidence type="ECO:0000256" key="7">
    <source>
        <dbReference type="HAMAP-Rule" id="MF_00555"/>
    </source>
</evidence>
<dbReference type="PROSITE" id="PS50862">
    <property type="entry name" value="AA_TRNA_LIGASE_II"/>
    <property type="match status" value="1"/>
</dbReference>
<dbReference type="Proteomes" id="UP001519308">
    <property type="component" value="Unassembled WGS sequence"/>
</dbReference>
<feature type="domain" description="Aminoacyl-transfer RNA synthetases class-II family profile" evidence="9">
    <location>
        <begin position="117"/>
        <end position="326"/>
    </location>
</feature>
<dbReference type="InterPro" id="IPR004618">
    <property type="entry name" value="AsnA"/>
</dbReference>
<evidence type="ECO:0000256" key="2">
    <source>
        <dbReference type="ARBA" id="ARBA00022598"/>
    </source>
</evidence>
<dbReference type="HAMAP" id="MF_00555">
    <property type="entry name" value="AsnA"/>
    <property type="match status" value="1"/>
</dbReference>
<dbReference type="InterPro" id="IPR006195">
    <property type="entry name" value="aa-tRNA-synth_II"/>
</dbReference>
<reference evidence="10 11" key="1">
    <citation type="submission" date="2021-03" db="EMBL/GenBank/DDBJ databases">
        <title>Genomic Encyclopedia of Type Strains, Phase IV (KMG-IV): sequencing the most valuable type-strain genomes for metagenomic binning, comparative biology and taxonomic classification.</title>
        <authorList>
            <person name="Goeker M."/>
        </authorList>
    </citation>
    <scope>NUCLEOTIDE SEQUENCE [LARGE SCALE GENOMIC DNA]</scope>
    <source>
        <strain evidence="10 11">DSM 28650</strain>
    </source>
</reference>
<evidence type="ECO:0000259" key="9">
    <source>
        <dbReference type="PROSITE" id="PS50862"/>
    </source>
</evidence>
<gene>
    <name evidence="7" type="primary">asnA</name>
    <name evidence="10" type="ORF">J2Z44_003182</name>
</gene>
<keyword evidence="3 7" id="KW-0028">Amino-acid biosynthesis</keyword>
<dbReference type="EC" id="6.3.1.1" evidence="7 8"/>
<evidence type="ECO:0000313" key="11">
    <source>
        <dbReference type="Proteomes" id="UP001519308"/>
    </source>
</evidence>
<dbReference type="Pfam" id="PF03590">
    <property type="entry name" value="AsnA"/>
    <property type="match status" value="1"/>
</dbReference>
<comment type="pathway">
    <text evidence="7">Amino-acid biosynthesis; L-asparagine biosynthesis; L-asparagine from L-aspartate (ammonia route): step 1/1.</text>
</comment>
<evidence type="ECO:0000256" key="4">
    <source>
        <dbReference type="ARBA" id="ARBA00022741"/>
    </source>
</evidence>
<evidence type="ECO:0000256" key="6">
    <source>
        <dbReference type="ARBA" id="ARBA00022888"/>
    </source>
</evidence>
<accession>A0ABS4K6E4</accession>
<organism evidence="10 11">
    <name type="scientific">Clostridium punense</name>
    <dbReference type="NCBI Taxonomy" id="1054297"/>
    <lineage>
        <taxon>Bacteria</taxon>
        <taxon>Bacillati</taxon>
        <taxon>Bacillota</taxon>
        <taxon>Clostridia</taxon>
        <taxon>Eubacteriales</taxon>
        <taxon>Clostridiaceae</taxon>
        <taxon>Clostridium</taxon>
    </lineage>
</organism>